<keyword evidence="2" id="KW-1185">Reference proteome</keyword>
<organism evidence="1 2">
    <name type="scientific">Ehrlichia canis (strain Jake)</name>
    <dbReference type="NCBI Taxonomy" id="269484"/>
    <lineage>
        <taxon>Bacteria</taxon>
        <taxon>Pseudomonadati</taxon>
        <taxon>Pseudomonadota</taxon>
        <taxon>Alphaproteobacteria</taxon>
        <taxon>Rickettsiales</taxon>
        <taxon>Anaplasmataceae</taxon>
        <taxon>Ehrlichia</taxon>
    </lineage>
</organism>
<evidence type="ECO:0000313" key="2">
    <source>
        <dbReference type="Proteomes" id="UP000000435"/>
    </source>
</evidence>
<protein>
    <submittedName>
        <fullName evidence="1">Uncharacterized protein</fullName>
    </submittedName>
</protein>
<dbReference type="EMBL" id="CP000107">
    <property type="protein sequence ID" value="AAZ68389.1"/>
    <property type="molecule type" value="Genomic_DNA"/>
</dbReference>
<accession>A0ACA6AVR1</accession>
<gene>
    <name evidence="1" type="ordered locus">Ecaj_0346</name>
</gene>
<reference evidence="2" key="1">
    <citation type="journal article" date="2006" name="J. Bacteriol.">
        <title>The genome of the obligately intracellular bacterium Ehrlichia canis reveals themes of complex membrane structure and immune evasion strategies.</title>
        <authorList>
            <person name="Mavromatis K."/>
            <person name="Doyle C.K."/>
            <person name="Lykidis A."/>
            <person name="Ivanova N."/>
            <person name="Francino M.P."/>
            <person name="Chain P."/>
            <person name="Shin M."/>
            <person name="Malfatti S."/>
            <person name="Larimer F."/>
            <person name="Copeland A."/>
            <person name="Detter J.C."/>
            <person name="Land M."/>
            <person name="Richardson P.M."/>
            <person name="Yu X.J."/>
            <person name="Walker D.H."/>
            <person name="McBride J.W."/>
            <person name="Kyrpides N.C."/>
        </authorList>
    </citation>
    <scope>NUCLEOTIDE SEQUENCE [LARGE SCALE GENOMIC DNA]</scope>
    <source>
        <strain evidence="2">Jake</strain>
    </source>
</reference>
<name>A0ACA6AVR1_EHRCJ</name>
<proteinExistence type="predicted"/>
<evidence type="ECO:0000313" key="1">
    <source>
        <dbReference type="EMBL" id="AAZ68389.1"/>
    </source>
</evidence>
<sequence length="518" mass="56473">MMSRPVAQTLCTTHVGSRATAGSSSCTASSVATDRPKIDTSGRKQSKPITKASSTTHVDSRTRTSSSIASSVTGIPKASAGSRMMSRPVTQTLCTTHVGSRATAGSSSCTASSVATGIPKIDTSGRKQSKPITKASSTTHVDSRTRTSSSIASSVTGGPKASADSRMMSRPVVGHSSTMDGGSSAQASTSGSTLGVLSGRDQTNADTAGPFELSSTVRFDSRTQTMSSDYPAYSMTGEPETGTSIGKRSEPIANPLYRRMGRKPNIPLDINLPCGRDVYTVIPSREDLEDLRERKFEYKGYVGAMSSVASRIYDVYKTSKEHAYITYPSFIKILINVLEYKDMVEDRVEVLLEDAVTDDKVWESIDDERKQKIVFCAKVIHTCPLLSVYFACIRGHVARLMSKDIDLSSLSSAFVDQVYDSLNEVEIYGTVNEYVYETKKLLAEYVEFLKNGDIRGVDLKADSMIMQGMECSQELFAHDMVNTVRKVRSNLRRFCKHPVLNHVDVVSVQTYLNKNLEL</sequence>
<dbReference type="Proteomes" id="UP000000435">
    <property type="component" value="Chromosome"/>
</dbReference>